<dbReference type="PANTHER" id="PTHR37984:SF8">
    <property type="entry name" value="CCHC-TYPE DOMAIN-CONTAINING PROTEIN"/>
    <property type="match status" value="1"/>
</dbReference>
<dbReference type="EMBL" id="CACRXK020027759">
    <property type="protein sequence ID" value="CAB4041101.1"/>
    <property type="molecule type" value="Genomic_DNA"/>
</dbReference>
<organism evidence="1 2">
    <name type="scientific">Paramuricea clavata</name>
    <name type="common">Red gorgonian</name>
    <name type="synonym">Violescent sea-whip</name>
    <dbReference type="NCBI Taxonomy" id="317549"/>
    <lineage>
        <taxon>Eukaryota</taxon>
        <taxon>Metazoa</taxon>
        <taxon>Cnidaria</taxon>
        <taxon>Anthozoa</taxon>
        <taxon>Octocorallia</taxon>
        <taxon>Malacalcyonacea</taxon>
        <taxon>Plexauridae</taxon>
        <taxon>Paramuricea</taxon>
    </lineage>
</organism>
<evidence type="ECO:0000313" key="1">
    <source>
        <dbReference type="EMBL" id="CAB4041101.1"/>
    </source>
</evidence>
<sequence>MLDIFGSDGLKPNPDRVQAIIDMPVPQDRKSLQRFLGMVNYLNKFISNLADISRPLRELMEYSVAWHWMEKQQEAYDILILLIVQAPVLKYFDLDSDISISVDAFSKGLGACLLQGNQPVAYASRALNRAERNYAQIEKEMLAIVFGATRFHQYIYGNTVTDHKPPESLQRMMLKVQQYDLKVKYIPGETLYIADTLSRASQTSMSECMNKEEFEVHLLVPISQEKPE</sequence>
<dbReference type="InterPro" id="IPR043502">
    <property type="entry name" value="DNA/RNA_pol_sf"/>
</dbReference>
<proteinExistence type="predicted"/>
<dbReference type="InterPro" id="IPR041577">
    <property type="entry name" value="RT_RNaseH_2"/>
</dbReference>
<name>A0A7D9K437_PARCT</name>
<gene>
    <name evidence="1" type="ORF">PACLA_8A051828</name>
</gene>
<dbReference type="InterPro" id="IPR043128">
    <property type="entry name" value="Rev_trsase/Diguanyl_cyclase"/>
</dbReference>
<comment type="caution">
    <text evidence="1">The sequence shown here is derived from an EMBL/GenBank/DDBJ whole genome shotgun (WGS) entry which is preliminary data.</text>
</comment>
<dbReference type="CDD" id="cd09274">
    <property type="entry name" value="RNase_HI_RT_Ty3"/>
    <property type="match status" value="1"/>
</dbReference>
<accession>A0A7D9K437</accession>
<dbReference type="PANTHER" id="PTHR37984">
    <property type="entry name" value="PROTEIN CBG26694"/>
    <property type="match status" value="1"/>
</dbReference>
<dbReference type="AlphaFoldDB" id="A0A7D9K437"/>
<dbReference type="InterPro" id="IPR050951">
    <property type="entry name" value="Retrovirus_Pol_polyprotein"/>
</dbReference>
<dbReference type="Gene3D" id="3.30.70.270">
    <property type="match status" value="1"/>
</dbReference>
<dbReference type="OrthoDB" id="5987296at2759"/>
<reference evidence="1" key="1">
    <citation type="submission" date="2020-04" db="EMBL/GenBank/DDBJ databases">
        <authorList>
            <person name="Alioto T."/>
            <person name="Alioto T."/>
            <person name="Gomez Garrido J."/>
        </authorList>
    </citation>
    <scope>NUCLEOTIDE SEQUENCE</scope>
    <source>
        <strain evidence="1">A484AB</strain>
    </source>
</reference>
<evidence type="ECO:0000313" key="2">
    <source>
        <dbReference type="Proteomes" id="UP001152795"/>
    </source>
</evidence>
<protein>
    <submittedName>
        <fullName evidence="1">Uncharacterized protein</fullName>
    </submittedName>
</protein>
<keyword evidence="2" id="KW-1185">Reference proteome</keyword>
<dbReference type="Pfam" id="PF17919">
    <property type="entry name" value="RT_RNaseH_2"/>
    <property type="match status" value="1"/>
</dbReference>
<dbReference type="Proteomes" id="UP001152795">
    <property type="component" value="Unassembled WGS sequence"/>
</dbReference>
<dbReference type="FunFam" id="3.30.70.270:FF:000026">
    <property type="entry name" value="Transposon Ty3-G Gag-Pol polyprotein"/>
    <property type="match status" value="1"/>
</dbReference>
<dbReference type="SUPFAM" id="SSF56672">
    <property type="entry name" value="DNA/RNA polymerases"/>
    <property type="match status" value="1"/>
</dbReference>